<dbReference type="Gramene" id="ESR32804">
    <property type="protein sequence ID" value="ESR32804"/>
    <property type="gene ID" value="CICLE_v10006971mg"/>
</dbReference>
<dbReference type="InterPro" id="IPR036047">
    <property type="entry name" value="F-box-like_dom_sf"/>
</dbReference>
<dbReference type="InterPro" id="IPR017451">
    <property type="entry name" value="F-box-assoc_interact_dom"/>
</dbReference>
<feature type="domain" description="F-box" evidence="1">
    <location>
        <begin position="1"/>
        <end position="47"/>
    </location>
</feature>
<keyword evidence="3" id="KW-1185">Reference proteome</keyword>
<name>V4U0N2_CITCL</name>
<dbReference type="InterPro" id="IPR013187">
    <property type="entry name" value="F-box-assoc_dom_typ3"/>
</dbReference>
<dbReference type="EMBL" id="KI537036">
    <property type="protein sequence ID" value="ESR32804.1"/>
    <property type="molecule type" value="Genomic_DNA"/>
</dbReference>
<dbReference type="SUPFAM" id="SSF81383">
    <property type="entry name" value="F-box domain"/>
    <property type="match status" value="1"/>
</dbReference>
<evidence type="ECO:0000313" key="2">
    <source>
        <dbReference type="EMBL" id="ESR32804.1"/>
    </source>
</evidence>
<protein>
    <recommendedName>
        <fullName evidence="1">F-box domain-containing protein</fullName>
    </recommendedName>
</protein>
<dbReference type="KEGG" id="cic:CICLE_v10006971mg"/>
<dbReference type="PROSITE" id="PS50181">
    <property type="entry name" value="FBOX"/>
    <property type="match status" value="1"/>
</dbReference>
<dbReference type="PANTHER" id="PTHR31672:SF13">
    <property type="entry name" value="F-BOX PROTEIN CPR30-LIKE"/>
    <property type="match status" value="1"/>
</dbReference>
<evidence type="ECO:0000313" key="3">
    <source>
        <dbReference type="Proteomes" id="UP000030687"/>
    </source>
</evidence>
<accession>V4U0N2</accession>
<sequence>MSDILPDYAVIDIISRLPVKSLLRFQLASKPWLSLISNSSAATFDDQNASTPLDFPFRKPYSTNAHVIGSCHGLVCIAFDNCEDIVIYNPSTGDYRKLPNLDISSGDTRYQYGFGYDSSTNDYKVLFAKRSIDHSFNETQFKVFATKAESWKRIQLNAK</sequence>
<organism evidence="2 3">
    <name type="scientific">Citrus clementina</name>
    <name type="common">Clementine</name>
    <name type="synonym">Citrus deliciosa x Citrus sinensis</name>
    <dbReference type="NCBI Taxonomy" id="85681"/>
    <lineage>
        <taxon>Eukaryota</taxon>
        <taxon>Viridiplantae</taxon>
        <taxon>Streptophyta</taxon>
        <taxon>Embryophyta</taxon>
        <taxon>Tracheophyta</taxon>
        <taxon>Spermatophyta</taxon>
        <taxon>Magnoliopsida</taxon>
        <taxon>eudicotyledons</taxon>
        <taxon>Gunneridae</taxon>
        <taxon>Pentapetalae</taxon>
        <taxon>rosids</taxon>
        <taxon>malvids</taxon>
        <taxon>Sapindales</taxon>
        <taxon>Rutaceae</taxon>
        <taxon>Aurantioideae</taxon>
        <taxon>Citrus</taxon>
    </lineage>
</organism>
<dbReference type="Proteomes" id="UP000030687">
    <property type="component" value="Unassembled WGS sequence"/>
</dbReference>
<dbReference type="InterPro" id="IPR001810">
    <property type="entry name" value="F-box_dom"/>
</dbReference>
<evidence type="ECO:0000259" key="1">
    <source>
        <dbReference type="PROSITE" id="PS50181"/>
    </source>
</evidence>
<dbReference type="PANTHER" id="PTHR31672">
    <property type="entry name" value="BNACNNG10540D PROTEIN"/>
    <property type="match status" value="1"/>
</dbReference>
<dbReference type="AlphaFoldDB" id="V4U0N2"/>
<dbReference type="Pfam" id="PF08268">
    <property type="entry name" value="FBA_3"/>
    <property type="match status" value="1"/>
</dbReference>
<dbReference type="OMA" id="NCEDIVI"/>
<dbReference type="InterPro" id="IPR050796">
    <property type="entry name" value="SCF_F-box_component"/>
</dbReference>
<dbReference type="NCBIfam" id="TIGR01640">
    <property type="entry name" value="F_box_assoc_1"/>
    <property type="match status" value="1"/>
</dbReference>
<dbReference type="InParanoid" id="V4U0N2"/>
<dbReference type="CDD" id="cd22157">
    <property type="entry name" value="F-box_AtFBW1-like"/>
    <property type="match status" value="1"/>
</dbReference>
<dbReference type="STRING" id="85681.V4U0N2"/>
<reference evidence="2 3" key="1">
    <citation type="submission" date="2013-10" db="EMBL/GenBank/DDBJ databases">
        <authorList>
            <consortium name="International Citrus Genome Consortium"/>
            <person name="Jenkins J."/>
            <person name="Schmutz J."/>
            <person name="Prochnik S."/>
            <person name="Rokhsar D."/>
            <person name="Gmitter F."/>
            <person name="Ollitrault P."/>
            <person name="Machado M."/>
            <person name="Talon M."/>
            <person name="Wincker P."/>
            <person name="Jaillon O."/>
            <person name="Morgante M."/>
        </authorList>
    </citation>
    <scope>NUCLEOTIDE SEQUENCE</scope>
    <source>
        <strain evidence="3">cv. Clemenules</strain>
    </source>
</reference>
<gene>
    <name evidence="2" type="ORF">CICLE_v10006971mg</name>
</gene>
<proteinExistence type="predicted"/>